<dbReference type="EMBL" id="WJXA01000002">
    <property type="protein sequence ID" value="KAF7150139.1"/>
    <property type="molecule type" value="Genomic_DNA"/>
</dbReference>
<dbReference type="AlphaFoldDB" id="A0A834HAB0"/>
<proteinExistence type="predicted"/>
<feature type="compositionally biased region" description="Gly residues" evidence="1">
    <location>
        <begin position="48"/>
        <end position="64"/>
    </location>
</feature>
<organism evidence="2 3">
    <name type="scientific">Rhododendron simsii</name>
    <name type="common">Sims's rhododendron</name>
    <dbReference type="NCBI Taxonomy" id="118357"/>
    <lineage>
        <taxon>Eukaryota</taxon>
        <taxon>Viridiplantae</taxon>
        <taxon>Streptophyta</taxon>
        <taxon>Embryophyta</taxon>
        <taxon>Tracheophyta</taxon>
        <taxon>Spermatophyta</taxon>
        <taxon>Magnoliopsida</taxon>
        <taxon>eudicotyledons</taxon>
        <taxon>Gunneridae</taxon>
        <taxon>Pentapetalae</taxon>
        <taxon>asterids</taxon>
        <taxon>Ericales</taxon>
        <taxon>Ericaceae</taxon>
        <taxon>Ericoideae</taxon>
        <taxon>Rhodoreae</taxon>
        <taxon>Rhododendron</taxon>
    </lineage>
</organism>
<gene>
    <name evidence="2" type="ORF">RHSIM_Rhsim02G0133800</name>
</gene>
<evidence type="ECO:0000256" key="1">
    <source>
        <dbReference type="SAM" id="MobiDB-lite"/>
    </source>
</evidence>
<evidence type="ECO:0000313" key="2">
    <source>
        <dbReference type="EMBL" id="KAF7150139.1"/>
    </source>
</evidence>
<reference evidence="2" key="1">
    <citation type="submission" date="2019-11" db="EMBL/GenBank/DDBJ databases">
        <authorList>
            <person name="Liu Y."/>
            <person name="Hou J."/>
            <person name="Li T.-Q."/>
            <person name="Guan C.-H."/>
            <person name="Wu X."/>
            <person name="Wu H.-Z."/>
            <person name="Ling F."/>
            <person name="Zhang R."/>
            <person name="Shi X.-G."/>
            <person name="Ren J.-P."/>
            <person name="Chen E.-F."/>
            <person name="Sun J.-M."/>
        </authorList>
    </citation>
    <scope>NUCLEOTIDE SEQUENCE</scope>
    <source>
        <strain evidence="2">Adult_tree_wgs_1</strain>
        <tissue evidence="2">Leaves</tissue>
    </source>
</reference>
<comment type="caution">
    <text evidence="2">The sequence shown here is derived from an EMBL/GenBank/DDBJ whole genome shotgun (WGS) entry which is preliminary data.</text>
</comment>
<accession>A0A834HAB0</accession>
<dbReference type="Proteomes" id="UP000626092">
    <property type="component" value="Unassembled WGS sequence"/>
</dbReference>
<protein>
    <submittedName>
        <fullName evidence="2">Uncharacterized protein</fullName>
    </submittedName>
</protein>
<sequence>MRSSSLDLFPLFFTKDKPLIIQQFDFLIYRRPRIPHLRLLQSHDKGRGGYGSGGGEKGGGGGEKGSLQWKRVVGHIVEHKSSGVRHRQFQATNRRQAGTEAMLVEREAASTDMVATVAAASIVAVRGYSSSAMVPV</sequence>
<dbReference type="OrthoDB" id="10412895at2759"/>
<feature type="region of interest" description="Disordered" evidence="1">
    <location>
        <begin position="40"/>
        <end position="65"/>
    </location>
</feature>
<keyword evidence="3" id="KW-1185">Reference proteome</keyword>
<evidence type="ECO:0000313" key="3">
    <source>
        <dbReference type="Proteomes" id="UP000626092"/>
    </source>
</evidence>
<name>A0A834HAB0_RHOSS</name>